<sequence>MFTCAISSCRKYRLEGNHHLHHHHHHYHNKQRINTKI</sequence>
<organism evidence="1">
    <name type="scientific">Mesocestoides corti</name>
    <name type="common">Flatworm</name>
    <dbReference type="NCBI Taxonomy" id="53468"/>
    <lineage>
        <taxon>Eukaryota</taxon>
        <taxon>Metazoa</taxon>
        <taxon>Spiralia</taxon>
        <taxon>Lophotrochozoa</taxon>
        <taxon>Platyhelminthes</taxon>
        <taxon>Cestoda</taxon>
        <taxon>Eucestoda</taxon>
        <taxon>Cyclophyllidea</taxon>
        <taxon>Mesocestoididae</taxon>
        <taxon>Mesocestoides</taxon>
    </lineage>
</organism>
<reference evidence="1" key="1">
    <citation type="submission" date="2019-11" db="UniProtKB">
        <authorList>
            <consortium name="WormBaseParasite"/>
        </authorList>
    </citation>
    <scope>IDENTIFICATION</scope>
</reference>
<dbReference type="AlphaFoldDB" id="A0A5K3FYA2"/>
<protein>
    <submittedName>
        <fullName evidence="1">C2H2-type domain-containing protein</fullName>
    </submittedName>
</protein>
<accession>A0A5K3FYA2</accession>
<proteinExistence type="predicted"/>
<evidence type="ECO:0000313" key="1">
    <source>
        <dbReference type="WBParaSite" id="MCU_013165-RA"/>
    </source>
</evidence>
<name>A0A5K3FYA2_MESCO</name>
<dbReference type="WBParaSite" id="MCU_013165-RA">
    <property type="protein sequence ID" value="MCU_013165-RA"/>
    <property type="gene ID" value="MCU_013165"/>
</dbReference>